<proteinExistence type="inferred from homology"/>
<evidence type="ECO:0000313" key="6">
    <source>
        <dbReference type="Proteomes" id="UP000306584"/>
    </source>
</evidence>
<dbReference type="InterPro" id="IPR010458">
    <property type="entry name" value="TRI5_ascomyc"/>
</dbReference>
<comment type="function">
    <text evidence="3">TS is a member of the terpene cyclase group of enzymes. It catalyzes the isomerization and cyclization of farnesyl pyro-phosphate to form trichodiene, the first cyclic intermediate in the biosynthetic pathway for trichothecenes. It serves to branch trichothecene biosynthesis from the isoprenoid pathway.</text>
</comment>
<dbReference type="SFLD" id="SFLDG01021">
    <property type="entry name" value="Trichodiene_Synthase_Like"/>
    <property type="match status" value="1"/>
</dbReference>
<evidence type="ECO:0000256" key="1">
    <source>
        <dbReference type="ARBA" id="ARBA00007946"/>
    </source>
</evidence>
<sequence>MSPASEVGPKGFPLSTYLKTMVEFLDIVDYDDNNYTMEDRKKALSYVYTKTAEHFAQPVQQNSLQVKPKKLQASIQTIVGMVVYSWARASHEVMADLSIHYTYTLLLDDSTDDPTFDMSSFFVDLVAGNTQKHPWWRMVNAHLPEVLKHYGSFCSLNLVRSTLDFFQGCWIEQSNFNGYPGSYDFPQFMRRLNGLGHCVGASLFPRVQINESEHFLEITTAISQMENWMVYVNDLMSFYKEFDAERDQTSLVNSYCEVEGITLDQALEKLTNDVIVDSRQLKAVFKDKSPVVRDILDSFMQGYITWHLCDARYRLVEICDKARDTSDAVKFRAYRKQASEVAIVPAESWARPLVCDIVERNLVNSNNKRKLISDDAPSELRPSNASESMLGPYDSPRAMDVLGLKHHTTWIK</sequence>
<feature type="binding site" evidence="4">
    <location>
        <position position="108"/>
    </location>
    <ligand>
        <name>Mg(2+)</name>
        <dbReference type="ChEBI" id="CHEBI:18420"/>
        <label>1</label>
    </ligand>
</feature>
<comment type="pathway">
    <text evidence="3">Sesquiterpene biosynthesis; trichothecene biosynthesis.</text>
</comment>
<evidence type="ECO:0000256" key="2">
    <source>
        <dbReference type="ARBA" id="ARBA00023239"/>
    </source>
</evidence>
<dbReference type="SUPFAM" id="SSF48576">
    <property type="entry name" value="Terpenoid synthases"/>
    <property type="match status" value="1"/>
</dbReference>
<comment type="caution">
    <text evidence="5">The sequence shown here is derived from an EMBL/GenBank/DDBJ whole genome shotgun (WGS) entry which is preliminary data.</text>
</comment>
<dbReference type="GO" id="GO:0045482">
    <property type="term" value="F:trichodiene synthase activity"/>
    <property type="evidence" value="ECO:0007669"/>
    <property type="project" value="UniProtKB-UniRule"/>
</dbReference>
<dbReference type="SFLD" id="SFLDS00005">
    <property type="entry name" value="Isoprenoid_Synthase_Type_I"/>
    <property type="match status" value="1"/>
</dbReference>
<dbReference type="EC" id="4.2.3.6" evidence="3"/>
<comment type="similarity">
    <text evidence="1 3">Belongs to the trichodiene synthase family.</text>
</comment>
<gene>
    <name evidence="5" type="ORF">D6D01_02198</name>
</gene>
<dbReference type="UniPathway" id="UPA00267"/>
<dbReference type="Gene3D" id="1.10.600.10">
    <property type="entry name" value="Farnesyl Diphosphate Synthase"/>
    <property type="match status" value="1"/>
</dbReference>
<dbReference type="InterPro" id="IPR008949">
    <property type="entry name" value="Isoprenoid_synthase_dom_sf"/>
</dbReference>
<dbReference type="EMBL" id="QZBD01000047">
    <property type="protein sequence ID" value="THY33590.1"/>
    <property type="molecule type" value="Genomic_DNA"/>
</dbReference>
<dbReference type="Pfam" id="PF06330">
    <property type="entry name" value="TRI5"/>
    <property type="match status" value="1"/>
</dbReference>
<keyword evidence="4" id="KW-0460">Magnesium</keyword>
<organism evidence="5 6">
    <name type="scientific">Aureobasidium pullulans</name>
    <name type="common">Black yeast</name>
    <name type="synonym">Pullularia pullulans</name>
    <dbReference type="NCBI Taxonomy" id="5580"/>
    <lineage>
        <taxon>Eukaryota</taxon>
        <taxon>Fungi</taxon>
        <taxon>Dikarya</taxon>
        <taxon>Ascomycota</taxon>
        <taxon>Pezizomycotina</taxon>
        <taxon>Dothideomycetes</taxon>
        <taxon>Dothideomycetidae</taxon>
        <taxon>Dothideales</taxon>
        <taxon>Saccotheciaceae</taxon>
        <taxon>Aureobasidium</taxon>
    </lineage>
</organism>
<accession>A0A4S9LV56</accession>
<dbReference type="GO" id="GO:0016106">
    <property type="term" value="P:sesquiterpenoid biosynthetic process"/>
    <property type="evidence" value="ECO:0007669"/>
    <property type="project" value="UniProtKB-UniRule"/>
</dbReference>
<feature type="binding site" evidence="4">
    <location>
        <position position="233"/>
    </location>
    <ligand>
        <name>Mg(2+)</name>
        <dbReference type="ChEBI" id="CHEBI:18420"/>
        <label>2</label>
    </ligand>
</feature>
<comment type="catalytic activity">
    <reaction evidence="3">
        <text>(2E,6E)-farnesyl diphosphate = trichodiene + diphosphate</text>
        <dbReference type="Rhea" id="RHEA:12052"/>
        <dbReference type="ChEBI" id="CHEBI:15861"/>
        <dbReference type="ChEBI" id="CHEBI:33019"/>
        <dbReference type="ChEBI" id="CHEBI:175763"/>
        <dbReference type="EC" id="4.2.3.6"/>
    </reaction>
</comment>
<feature type="binding site" evidence="4">
    <location>
        <position position="237"/>
    </location>
    <ligand>
        <name>Mg(2+)</name>
        <dbReference type="ChEBI" id="CHEBI:18420"/>
        <label>2</label>
    </ligand>
</feature>
<evidence type="ECO:0000313" key="5">
    <source>
        <dbReference type="EMBL" id="THY33590.1"/>
    </source>
</evidence>
<dbReference type="Proteomes" id="UP000306584">
    <property type="component" value="Unassembled WGS sequence"/>
</dbReference>
<dbReference type="InterPro" id="IPR024652">
    <property type="entry name" value="Trichodiene_synth"/>
</dbReference>
<dbReference type="PIRSF" id="PIRSF001388">
    <property type="entry name" value="TRI5"/>
    <property type="match status" value="1"/>
</dbReference>
<dbReference type="AlphaFoldDB" id="A0A4S9LV56"/>
<evidence type="ECO:0000256" key="3">
    <source>
        <dbReference type="PIRNR" id="PIRNR001388"/>
    </source>
</evidence>
<feature type="binding site" evidence="4">
    <location>
        <position position="172"/>
    </location>
    <ligand>
        <name>Mg(2+)</name>
        <dbReference type="ChEBI" id="CHEBI:18420"/>
        <label>1</label>
    </ligand>
</feature>
<feature type="binding site" evidence="4">
    <location>
        <position position="247"/>
    </location>
    <ligand>
        <name>Mg(2+)</name>
        <dbReference type="ChEBI" id="CHEBI:18420"/>
        <label>3</label>
    </ligand>
</feature>
<comment type="cofactor">
    <cofactor evidence="4">
        <name>Mg(2+)</name>
        <dbReference type="ChEBI" id="CHEBI:18420"/>
    </cofactor>
</comment>
<feature type="binding site" evidence="4">
    <location>
        <position position="241"/>
    </location>
    <ligand>
        <name>Mg(2+)</name>
        <dbReference type="ChEBI" id="CHEBI:18420"/>
        <label>2</label>
    </ligand>
</feature>
<name>A0A4S9LV56_AURPU</name>
<protein>
    <recommendedName>
        <fullName evidence="3">Trichodiene synthase</fullName>
        <ecNumber evidence="3">4.2.3.6</ecNumber>
    </recommendedName>
    <alternativeName>
        <fullName evidence="3">Sesquiterpene cyclase</fullName>
    </alternativeName>
</protein>
<keyword evidence="2 3" id="KW-0456">Lyase</keyword>
<evidence type="ECO:0000256" key="4">
    <source>
        <dbReference type="PIRSR" id="PIRSR001388-3"/>
    </source>
</evidence>
<reference evidence="5 6" key="1">
    <citation type="submission" date="2018-10" db="EMBL/GenBank/DDBJ databases">
        <title>Fifty Aureobasidium pullulans genomes reveal a recombining polyextremotolerant generalist.</title>
        <authorList>
            <person name="Gostincar C."/>
            <person name="Turk M."/>
            <person name="Zajc J."/>
            <person name="Gunde-Cimerman N."/>
        </authorList>
    </citation>
    <scope>NUCLEOTIDE SEQUENCE [LARGE SCALE GENOMIC DNA]</scope>
    <source>
        <strain evidence="5 6">EXF-6604</strain>
    </source>
</reference>